<keyword evidence="6 9" id="KW-0255">Endonuclease</keyword>
<evidence type="ECO:0000256" key="9">
    <source>
        <dbReference type="HAMAP-Rule" id="MF_00009"/>
    </source>
</evidence>
<evidence type="ECO:0000313" key="11">
    <source>
        <dbReference type="Proteomes" id="UP000185557"/>
    </source>
</evidence>
<dbReference type="GO" id="GO:0004521">
    <property type="term" value="F:RNA endonuclease activity"/>
    <property type="evidence" value="ECO:0007669"/>
    <property type="project" value="UniProtKB-UniRule"/>
</dbReference>
<evidence type="ECO:0000256" key="2">
    <source>
        <dbReference type="ARBA" id="ARBA00022517"/>
    </source>
</evidence>
<dbReference type="Gene3D" id="3.40.390.30">
    <property type="entry name" value="Metalloproteases ('zincins'), catalytic domain"/>
    <property type="match status" value="1"/>
</dbReference>
<dbReference type="PANTHER" id="PTHR46986">
    <property type="entry name" value="ENDORIBONUCLEASE YBEY, CHLOROPLASTIC"/>
    <property type="match status" value="1"/>
</dbReference>
<comment type="subcellular location">
    <subcellularLocation>
        <location evidence="9">Cytoplasm</location>
    </subcellularLocation>
</comment>
<name>A0A1U7J630_9CYAN</name>
<keyword evidence="7 9" id="KW-0378">Hydrolase</keyword>
<dbReference type="InterPro" id="IPR020549">
    <property type="entry name" value="YbeY_CS"/>
</dbReference>
<evidence type="ECO:0000313" key="10">
    <source>
        <dbReference type="EMBL" id="OKH48153.1"/>
    </source>
</evidence>
<evidence type="ECO:0000256" key="6">
    <source>
        <dbReference type="ARBA" id="ARBA00022759"/>
    </source>
</evidence>
<dbReference type="Proteomes" id="UP000185557">
    <property type="component" value="Unassembled WGS sequence"/>
</dbReference>
<dbReference type="OrthoDB" id="9807740at2"/>
<dbReference type="NCBIfam" id="TIGR00043">
    <property type="entry name" value="rRNA maturation RNase YbeY"/>
    <property type="match status" value="1"/>
</dbReference>
<dbReference type="GO" id="GO:0008270">
    <property type="term" value="F:zinc ion binding"/>
    <property type="evidence" value="ECO:0007669"/>
    <property type="project" value="UniProtKB-UniRule"/>
</dbReference>
<comment type="caution">
    <text evidence="10">The sequence shown here is derived from an EMBL/GenBank/DDBJ whole genome shotgun (WGS) entry which is preliminary data.</text>
</comment>
<evidence type="ECO:0000256" key="7">
    <source>
        <dbReference type="ARBA" id="ARBA00022801"/>
    </source>
</evidence>
<evidence type="ECO:0000256" key="1">
    <source>
        <dbReference type="ARBA" id="ARBA00010875"/>
    </source>
</evidence>
<evidence type="ECO:0000256" key="4">
    <source>
        <dbReference type="ARBA" id="ARBA00022722"/>
    </source>
</evidence>
<keyword evidence="9" id="KW-0963">Cytoplasm</keyword>
<evidence type="ECO:0000256" key="8">
    <source>
        <dbReference type="ARBA" id="ARBA00022833"/>
    </source>
</evidence>
<feature type="binding site" evidence="9">
    <location>
        <position position="138"/>
    </location>
    <ligand>
        <name>Zn(2+)</name>
        <dbReference type="ChEBI" id="CHEBI:29105"/>
        <note>catalytic</note>
    </ligand>
</feature>
<evidence type="ECO:0000256" key="3">
    <source>
        <dbReference type="ARBA" id="ARBA00022552"/>
    </source>
</evidence>
<dbReference type="SUPFAM" id="SSF55486">
    <property type="entry name" value="Metalloproteases ('zincins'), catalytic domain"/>
    <property type="match status" value="1"/>
</dbReference>
<dbReference type="RefSeq" id="WP_073608607.1">
    <property type="nucleotide sequence ID" value="NZ_MRCG01000007.1"/>
</dbReference>
<keyword evidence="8 9" id="KW-0862">Zinc</keyword>
<dbReference type="STRING" id="549789.NIES30_11725"/>
<dbReference type="Pfam" id="PF02130">
    <property type="entry name" value="YbeY"/>
    <property type="match status" value="1"/>
</dbReference>
<dbReference type="AlphaFoldDB" id="A0A1U7J630"/>
<comment type="function">
    <text evidence="9">Single strand-specific metallo-endoribonuclease involved in late-stage 70S ribosome quality control and in maturation of the 3' terminus of the 16S rRNA.</text>
</comment>
<sequence length="172" mass="18813">MATTLSPLPTLEVALDPEHPQAEVITADEWETWFTQWGQQMALEGSPIGAYELSLKLTTDGAIAALNHQFRQLDQPTDVLSFAALETDFPQIDELLTTEPLYLGDIIISLDTAARQAAEAGHSLRWETAWLAAHGFLHLLGWDHPDDPSLVAMLDKQSELLAAAGLKSEKVG</sequence>
<keyword evidence="3 9" id="KW-0698">rRNA processing</keyword>
<dbReference type="GO" id="GO:0004222">
    <property type="term" value="F:metalloendopeptidase activity"/>
    <property type="evidence" value="ECO:0007669"/>
    <property type="project" value="InterPro"/>
</dbReference>
<protein>
    <recommendedName>
        <fullName evidence="9">Endoribonuclease YbeY</fullName>
        <ecNumber evidence="9">3.1.-.-</ecNumber>
    </recommendedName>
</protein>
<feature type="binding site" evidence="9">
    <location>
        <position position="144"/>
    </location>
    <ligand>
        <name>Zn(2+)</name>
        <dbReference type="ChEBI" id="CHEBI:29105"/>
        <note>catalytic</note>
    </ligand>
</feature>
<comment type="similarity">
    <text evidence="1 9">Belongs to the endoribonuclease YbeY family.</text>
</comment>
<organism evidence="10 11">
    <name type="scientific">Phormidium tenue NIES-30</name>
    <dbReference type="NCBI Taxonomy" id="549789"/>
    <lineage>
        <taxon>Bacteria</taxon>
        <taxon>Bacillati</taxon>
        <taxon>Cyanobacteriota</taxon>
        <taxon>Cyanophyceae</taxon>
        <taxon>Oscillatoriophycideae</taxon>
        <taxon>Oscillatoriales</taxon>
        <taxon>Oscillatoriaceae</taxon>
        <taxon>Phormidium</taxon>
    </lineage>
</organism>
<dbReference type="EC" id="3.1.-.-" evidence="9"/>
<feature type="binding site" evidence="9">
    <location>
        <position position="134"/>
    </location>
    <ligand>
        <name>Zn(2+)</name>
        <dbReference type="ChEBI" id="CHEBI:29105"/>
        <note>catalytic</note>
    </ligand>
</feature>
<proteinExistence type="inferred from homology"/>
<keyword evidence="2 9" id="KW-0690">Ribosome biogenesis</keyword>
<dbReference type="PROSITE" id="PS01306">
    <property type="entry name" value="UPF0054"/>
    <property type="match status" value="1"/>
</dbReference>
<accession>A0A1U7J630</accession>
<comment type="cofactor">
    <cofactor evidence="9">
        <name>Zn(2+)</name>
        <dbReference type="ChEBI" id="CHEBI:29105"/>
    </cofactor>
    <text evidence="9">Binds 1 zinc ion.</text>
</comment>
<dbReference type="PANTHER" id="PTHR46986:SF1">
    <property type="entry name" value="ENDORIBONUCLEASE YBEY, CHLOROPLASTIC"/>
    <property type="match status" value="1"/>
</dbReference>
<keyword evidence="11" id="KW-1185">Reference proteome</keyword>
<keyword evidence="4 9" id="KW-0540">Nuclease</keyword>
<dbReference type="EMBL" id="MRCG01000007">
    <property type="protein sequence ID" value="OKH48153.1"/>
    <property type="molecule type" value="Genomic_DNA"/>
</dbReference>
<keyword evidence="5 9" id="KW-0479">Metal-binding</keyword>
<dbReference type="HAMAP" id="MF_00009">
    <property type="entry name" value="Endoribonucl_YbeY"/>
    <property type="match status" value="1"/>
</dbReference>
<reference evidence="10 11" key="1">
    <citation type="submission" date="2016-11" db="EMBL/GenBank/DDBJ databases">
        <title>Draft Genome Sequences of Nine Cyanobacterial Strains from Diverse Habitats.</title>
        <authorList>
            <person name="Zhu T."/>
            <person name="Hou S."/>
            <person name="Lu X."/>
            <person name="Hess W.R."/>
        </authorList>
    </citation>
    <scope>NUCLEOTIDE SEQUENCE [LARGE SCALE GENOMIC DNA]</scope>
    <source>
        <strain evidence="10 11">NIES-30</strain>
    </source>
</reference>
<dbReference type="InterPro" id="IPR002036">
    <property type="entry name" value="YbeY"/>
</dbReference>
<evidence type="ECO:0000256" key="5">
    <source>
        <dbReference type="ARBA" id="ARBA00022723"/>
    </source>
</evidence>
<dbReference type="GO" id="GO:0006364">
    <property type="term" value="P:rRNA processing"/>
    <property type="evidence" value="ECO:0007669"/>
    <property type="project" value="UniProtKB-UniRule"/>
</dbReference>
<gene>
    <name evidence="9" type="primary">ybeY</name>
    <name evidence="10" type="ORF">NIES30_11725</name>
</gene>
<dbReference type="InterPro" id="IPR023091">
    <property type="entry name" value="MetalPrtase_cat_dom_sf_prd"/>
</dbReference>
<dbReference type="GO" id="GO:0005737">
    <property type="term" value="C:cytoplasm"/>
    <property type="evidence" value="ECO:0007669"/>
    <property type="project" value="UniProtKB-SubCell"/>
</dbReference>